<organism evidence="1 2">
    <name type="scientific">Methylocystis heyeri</name>
    <dbReference type="NCBI Taxonomy" id="391905"/>
    <lineage>
        <taxon>Bacteria</taxon>
        <taxon>Pseudomonadati</taxon>
        <taxon>Pseudomonadota</taxon>
        <taxon>Alphaproteobacteria</taxon>
        <taxon>Hyphomicrobiales</taxon>
        <taxon>Methylocystaceae</taxon>
        <taxon>Methylocystis</taxon>
    </lineage>
</organism>
<evidence type="ECO:0000313" key="2">
    <source>
        <dbReference type="Proteomes" id="UP000309061"/>
    </source>
</evidence>
<name>A0A6B8KEB5_9HYPH</name>
<gene>
    <name evidence="1" type="ORF">H2LOC_013435</name>
</gene>
<dbReference type="OrthoDB" id="7824010at2"/>
<dbReference type="RefSeq" id="WP_136496845.1">
    <property type="nucleotide sequence ID" value="NZ_CP046052.1"/>
</dbReference>
<evidence type="ECO:0000313" key="1">
    <source>
        <dbReference type="EMBL" id="QGM46616.1"/>
    </source>
</evidence>
<reference evidence="1 2" key="1">
    <citation type="submission" date="2019-11" db="EMBL/GenBank/DDBJ databases">
        <title>The genome sequence of Methylocystis heyeri.</title>
        <authorList>
            <person name="Oshkin I.Y."/>
            <person name="Miroshnikov K."/>
            <person name="Dedysh S.N."/>
        </authorList>
    </citation>
    <scope>NUCLEOTIDE SEQUENCE [LARGE SCALE GENOMIC DNA]</scope>
    <source>
        <strain evidence="1 2">H2</strain>
    </source>
</reference>
<dbReference type="KEGG" id="mhey:H2LOC_013435"/>
<proteinExistence type="predicted"/>
<accession>A0A6B8KEB5</accession>
<keyword evidence="2" id="KW-1185">Reference proteome</keyword>
<dbReference type="EMBL" id="CP046052">
    <property type="protein sequence ID" value="QGM46616.1"/>
    <property type="molecule type" value="Genomic_DNA"/>
</dbReference>
<sequence length="152" mass="17049">MGLTLLFLVALLFAIPTSGLSLLAYAVYFFVHAYIRARARMHYANERHAEKAIKSGGGRFPSWIKDRGEVLIFIEVVQKSAERHGVPFAFSHAVMSASQFEILLRYAGAMEAEGASFIEQQDSVGKKVVEMWQGLPSEERQHFIVRSGDIPF</sequence>
<dbReference type="Proteomes" id="UP000309061">
    <property type="component" value="Chromosome"/>
</dbReference>
<protein>
    <submittedName>
        <fullName evidence="1">Uncharacterized protein</fullName>
    </submittedName>
</protein>
<dbReference type="AlphaFoldDB" id="A0A6B8KEB5"/>